<dbReference type="SMART" id="SM00657">
    <property type="entry name" value="RPOL4c"/>
    <property type="match status" value="1"/>
</dbReference>
<dbReference type="FunFam" id="1.20.1250.40:FF:000003">
    <property type="entry name" value="DNA-directed RNA polymerase II subunit rpb4"/>
    <property type="match status" value="1"/>
</dbReference>
<dbReference type="GO" id="GO:0000166">
    <property type="term" value="F:nucleotide binding"/>
    <property type="evidence" value="ECO:0007669"/>
    <property type="project" value="InterPro"/>
</dbReference>
<dbReference type="InterPro" id="IPR038324">
    <property type="entry name" value="Rpb4/RPC9_sf"/>
</dbReference>
<dbReference type="GO" id="GO:0030880">
    <property type="term" value="C:RNA polymerase complex"/>
    <property type="evidence" value="ECO:0007669"/>
    <property type="project" value="InterPro"/>
</dbReference>
<dbReference type="OrthoDB" id="2186918at2759"/>
<comment type="subcellular location">
    <subcellularLocation>
        <location evidence="1">Nucleus</location>
    </subcellularLocation>
</comment>
<dbReference type="GO" id="GO:0006352">
    <property type="term" value="P:DNA-templated transcription initiation"/>
    <property type="evidence" value="ECO:0007669"/>
    <property type="project" value="InterPro"/>
</dbReference>
<evidence type="ECO:0000313" key="7">
    <source>
        <dbReference type="Proteomes" id="UP000235786"/>
    </source>
</evidence>
<evidence type="ECO:0000313" key="6">
    <source>
        <dbReference type="EMBL" id="PMD29801.1"/>
    </source>
</evidence>
<evidence type="ECO:0000256" key="4">
    <source>
        <dbReference type="SAM" id="MobiDB-lite"/>
    </source>
</evidence>
<dbReference type="EMBL" id="KZ613971">
    <property type="protein sequence ID" value="PMD29801.1"/>
    <property type="molecule type" value="Genomic_DNA"/>
</dbReference>
<dbReference type="Gene3D" id="1.20.1250.40">
    <property type="match status" value="1"/>
</dbReference>
<evidence type="ECO:0000256" key="2">
    <source>
        <dbReference type="ARBA" id="ARBA00023242"/>
    </source>
</evidence>
<evidence type="ECO:0000256" key="3">
    <source>
        <dbReference type="ARBA" id="ARBA00025724"/>
    </source>
</evidence>
<evidence type="ECO:0000256" key="1">
    <source>
        <dbReference type="ARBA" id="ARBA00004123"/>
    </source>
</evidence>
<dbReference type="STRING" id="1149755.A0A2J6QU62"/>
<dbReference type="Proteomes" id="UP000235786">
    <property type="component" value="Unassembled WGS sequence"/>
</dbReference>
<organism evidence="6 7">
    <name type="scientific">Hyaloscypha variabilis (strain UAMH 11265 / GT02V1 / F)</name>
    <name type="common">Meliniomyces variabilis</name>
    <dbReference type="NCBI Taxonomy" id="1149755"/>
    <lineage>
        <taxon>Eukaryota</taxon>
        <taxon>Fungi</taxon>
        <taxon>Dikarya</taxon>
        <taxon>Ascomycota</taxon>
        <taxon>Pezizomycotina</taxon>
        <taxon>Leotiomycetes</taxon>
        <taxon>Helotiales</taxon>
        <taxon>Hyaloscyphaceae</taxon>
        <taxon>Hyaloscypha</taxon>
        <taxon>Hyaloscypha variabilis</taxon>
    </lineage>
</organism>
<dbReference type="AlphaFoldDB" id="A0A2J6QU62"/>
<feature type="compositionally biased region" description="Basic and acidic residues" evidence="4">
    <location>
        <begin position="1"/>
        <end position="14"/>
    </location>
</feature>
<protein>
    <submittedName>
        <fullName evidence="6">RNA polymerase Rpb4</fullName>
    </submittedName>
</protein>
<dbReference type="InterPro" id="IPR045222">
    <property type="entry name" value="Rpb4-like"/>
</dbReference>
<dbReference type="Pfam" id="PF03874">
    <property type="entry name" value="RNA_pol_Rpb4"/>
    <property type="match status" value="1"/>
</dbReference>
<dbReference type="InterPro" id="IPR006590">
    <property type="entry name" value="RNA_pol_Rpb4/RPC9_core"/>
</dbReference>
<dbReference type="InterPro" id="IPR010997">
    <property type="entry name" value="HRDC-like_sf"/>
</dbReference>
<dbReference type="SUPFAM" id="SSF47819">
    <property type="entry name" value="HRDC-like"/>
    <property type="match status" value="1"/>
</dbReference>
<accession>A0A2J6QU62</accession>
<reference evidence="6 7" key="1">
    <citation type="submission" date="2016-04" db="EMBL/GenBank/DDBJ databases">
        <title>A degradative enzymes factory behind the ericoid mycorrhizal symbiosis.</title>
        <authorList>
            <consortium name="DOE Joint Genome Institute"/>
            <person name="Martino E."/>
            <person name="Morin E."/>
            <person name="Grelet G."/>
            <person name="Kuo A."/>
            <person name="Kohler A."/>
            <person name="Daghino S."/>
            <person name="Barry K."/>
            <person name="Choi C."/>
            <person name="Cichocki N."/>
            <person name="Clum A."/>
            <person name="Copeland A."/>
            <person name="Hainaut M."/>
            <person name="Haridas S."/>
            <person name="Labutti K."/>
            <person name="Lindquist E."/>
            <person name="Lipzen A."/>
            <person name="Khouja H.-R."/>
            <person name="Murat C."/>
            <person name="Ohm R."/>
            <person name="Olson A."/>
            <person name="Spatafora J."/>
            <person name="Veneault-Fourrey C."/>
            <person name="Henrissat B."/>
            <person name="Grigoriev I."/>
            <person name="Martin F."/>
            <person name="Perotto S."/>
        </authorList>
    </citation>
    <scope>NUCLEOTIDE SEQUENCE [LARGE SCALE GENOMIC DNA]</scope>
    <source>
        <strain evidence="6 7">F</strain>
    </source>
</reference>
<dbReference type="InterPro" id="IPR005574">
    <property type="entry name" value="Rpb4/RPC9"/>
</dbReference>
<name>A0A2J6QU62_HYAVF</name>
<sequence length="144" mass="16048">MSHQDSTSRSKPPPEGEEEATSILNLGEFQNVDALTLSEASLVINAVLAKRTKEGKNTNQNELLPRTLTFLDTFTRFKEKENVEAVERLLNAHPELAKFEKAQLGSLCCEKADEAKTVIPSLADKISDEDLQQLLDEISKFMTN</sequence>
<feature type="domain" description="RNA polymerase Rpb4/RPC9 core" evidence="5">
    <location>
        <begin position="27"/>
        <end position="144"/>
    </location>
</feature>
<comment type="similarity">
    <text evidence="3">Belongs to the eukaryotic RPB4 RNA polymerase subunit family.</text>
</comment>
<keyword evidence="7" id="KW-1185">Reference proteome</keyword>
<proteinExistence type="inferred from homology"/>
<dbReference type="GO" id="GO:0005634">
    <property type="term" value="C:nucleus"/>
    <property type="evidence" value="ECO:0007669"/>
    <property type="project" value="UniProtKB-SubCell"/>
</dbReference>
<keyword evidence="2" id="KW-0539">Nucleus</keyword>
<dbReference type="PANTHER" id="PTHR21297">
    <property type="entry name" value="DNA-DIRECTED RNA POLYMERASE II"/>
    <property type="match status" value="1"/>
</dbReference>
<evidence type="ECO:0000259" key="5">
    <source>
        <dbReference type="SMART" id="SM00657"/>
    </source>
</evidence>
<gene>
    <name evidence="6" type="ORF">L207DRAFT_642140</name>
</gene>
<feature type="region of interest" description="Disordered" evidence="4">
    <location>
        <begin position="1"/>
        <end position="20"/>
    </location>
</feature>